<evidence type="ECO:0000256" key="3">
    <source>
        <dbReference type="ARBA" id="ARBA00023002"/>
    </source>
</evidence>
<dbReference type="InterPro" id="IPR051260">
    <property type="entry name" value="Diverse_substr_monoxygenases"/>
</dbReference>
<sequence>MTTDAQVILNANLIPGGTVGSPWRRSDAPGSHFITIDHYIEVAKIAERGLLDAVFLADSVDFGSREWNSPGRLLDPLIAQAVLSAHTERIGFVATASTSYNDPYNLARQFASLAAASSDRVAWNIVVSGGDPAARNYSRQAALPKAERYERAAEFIEVVTKLWGSWADGALVADKTTGEYLDPTLIDPVDHVGKHFQVQGPLKAPPLSHGRPVLVQAGASSYGEDLAATYADVVYSPHLNADSARERRTALRKLAAAKGREPNSIKLIPGLMTVIADTEEAALRREEELADLIPESVQILNLARTLEVPVESLALDAPIPWDLMPGDDTARGSRGQRSVFIENVRTQGLDTRGSARLLAAGSGHARVVGTPEQVADVIETWFTEGSVDGFNIMVDELPDGLEVFVDHVVPLLQKRGLHRTEYRGATLREHYGL</sequence>
<dbReference type="Proteomes" id="UP000183407">
    <property type="component" value="Unassembled WGS sequence"/>
</dbReference>
<dbReference type="PANTHER" id="PTHR30011:SF16">
    <property type="entry name" value="C2H2 FINGER DOMAIN TRANSCRIPTION FACTOR (EUROFUNG)-RELATED"/>
    <property type="match status" value="1"/>
</dbReference>
<accession>A0A1H4JFS2</accession>
<name>A0A1H4JFS2_RHOJO</name>
<dbReference type="PIRSF" id="PIRSF000337">
    <property type="entry name" value="NTA_MOA"/>
    <property type="match status" value="1"/>
</dbReference>
<dbReference type="CDD" id="cd01095">
    <property type="entry name" value="Nitrilotriacetate_monoxgenase"/>
    <property type="match status" value="1"/>
</dbReference>
<gene>
    <name evidence="8" type="ORF">SAMN04490220_0832</name>
</gene>
<evidence type="ECO:0000256" key="4">
    <source>
        <dbReference type="ARBA" id="ARBA00023033"/>
    </source>
</evidence>
<dbReference type="EMBL" id="FNTL01000003">
    <property type="protein sequence ID" value="SEB44422.1"/>
    <property type="molecule type" value="Genomic_DNA"/>
</dbReference>
<dbReference type="GO" id="GO:0004497">
    <property type="term" value="F:monooxygenase activity"/>
    <property type="evidence" value="ECO:0007669"/>
    <property type="project" value="UniProtKB-KW"/>
</dbReference>
<evidence type="ECO:0000313" key="9">
    <source>
        <dbReference type="Proteomes" id="UP000183407"/>
    </source>
</evidence>
<dbReference type="InterPro" id="IPR011251">
    <property type="entry name" value="Luciferase-like_dom"/>
</dbReference>
<dbReference type="NCBIfam" id="TIGR03860">
    <property type="entry name" value="FMN_nitrolo"/>
    <property type="match status" value="1"/>
</dbReference>
<organism evidence="8 9">
    <name type="scientific">Rhodococcus jostii</name>
    <dbReference type="NCBI Taxonomy" id="132919"/>
    <lineage>
        <taxon>Bacteria</taxon>
        <taxon>Bacillati</taxon>
        <taxon>Actinomycetota</taxon>
        <taxon>Actinomycetes</taxon>
        <taxon>Mycobacteriales</taxon>
        <taxon>Nocardiaceae</taxon>
        <taxon>Rhodococcus</taxon>
    </lineage>
</organism>
<feature type="domain" description="Luciferase-like" evidence="7">
    <location>
        <begin position="25"/>
        <end position="384"/>
    </location>
</feature>
<feature type="binding site" evidence="6">
    <location>
        <position position="58"/>
    </location>
    <ligand>
        <name>FMN</name>
        <dbReference type="ChEBI" id="CHEBI:58210"/>
    </ligand>
</feature>
<comment type="similarity">
    <text evidence="5">Belongs to the NtaA/SnaA/DszA monooxygenase family.</text>
</comment>
<reference evidence="9" key="1">
    <citation type="submission" date="2016-10" db="EMBL/GenBank/DDBJ databases">
        <authorList>
            <person name="Varghese N."/>
        </authorList>
    </citation>
    <scope>NUCLEOTIDE SEQUENCE [LARGE SCALE GENOMIC DNA]</scope>
    <source>
        <strain evidence="9">DSM 44719</strain>
    </source>
</reference>
<keyword evidence="2 6" id="KW-0288">FMN</keyword>
<dbReference type="RefSeq" id="WP_073366623.1">
    <property type="nucleotide sequence ID" value="NZ_FNTL01000003.1"/>
</dbReference>
<dbReference type="PANTHER" id="PTHR30011">
    <property type="entry name" value="ALKANESULFONATE MONOOXYGENASE-RELATED"/>
    <property type="match status" value="1"/>
</dbReference>
<keyword evidence="1 6" id="KW-0285">Flavoprotein</keyword>
<evidence type="ECO:0000313" key="8">
    <source>
        <dbReference type="EMBL" id="SEB44422.1"/>
    </source>
</evidence>
<proteinExistence type="inferred from homology"/>
<evidence type="ECO:0000259" key="7">
    <source>
        <dbReference type="Pfam" id="PF00296"/>
    </source>
</evidence>
<dbReference type="InterPro" id="IPR036661">
    <property type="entry name" value="Luciferase-like_sf"/>
</dbReference>
<dbReference type="AlphaFoldDB" id="A0A1H4JFS2"/>
<evidence type="ECO:0000256" key="1">
    <source>
        <dbReference type="ARBA" id="ARBA00022630"/>
    </source>
</evidence>
<dbReference type="SUPFAM" id="SSF51679">
    <property type="entry name" value="Bacterial luciferase-like"/>
    <property type="match status" value="1"/>
</dbReference>
<keyword evidence="3" id="KW-0560">Oxidoreductase</keyword>
<protein>
    <submittedName>
        <fullName evidence="8">FMN-dependent oxidoreductase, nitrilotriacetate monooxygenase family</fullName>
    </submittedName>
</protein>
<dbReference type="Gene3D" id="3.20.20.30">
    <property type="entry name" value="Luciferase-like domain"/>
    <property type="match status" value="1"/>
</dbReference>
<dbReference type="Pfam" id="PF00296">
    <property type="entry name" value="Bac_luciferase"/>
    <property type="match status" value="1"/>
</dbReference>
<feature type="binding site" evidence="6">
    <location>
        <position position="95"/>
    </location>
    <ligand>
        <name>FMN</name>
        <dbReference type="ChEBI" id="CHEBI:58210"/>
    </ligand>
</feature>
<feature type="binding site" evidence="6">
    <location>
        <position position="149"/>
    </location>
    <ligand>
        <name>FMN</name>
        <dbReference type="ChEBI" id="CHEBI:58210"/>
    </ligand>
</feature>
<evidence type="ECO:0000256" key="6">
    <source>
        <dbReference type="PIRSR" id="PIRSR000337-1"/>
    </source>
</evidence>
<evidence type="ECO:0000256" key="5">
    <source>
        <dbReference type="ARBA" id="ARBA00033748"/>
    </source>
</evidence>
<evidence type="ECO:0000256" key="2">
    <source>
        <dbReference type="ARBA" id="ARBA00022643"/>
    </source>
</evidence>
<keyword evidence="4 8" id="KW-0503">Monooxygenase</keyword>
<feature type="binding site" evidence="6">
    <location>
        <position position="220"/>
    </location>
    <ligand>
        <name>FMN</name>
        <dbReference type="ChEBI" id="CHEBI:58210"/>
    </ligand>
</feature>
<dbReference type="GO" id="GO:0016705">
    <property type="term" value="F:oxidoreductase activity, acting on paired donors, with incorporation or reduction of molecular oxygen"/>
    <property type="evidence" value="ECO:0007669"/>
    <property type="project" value="InterPro"/>
</dbReference>
<dbReference type="InterPro" id="IPR016215">
    <property type="entry name" value="NTA_MOA"/>
</dbReference>